<dbReference type="Pfam" id="PF00078">
    <property type="entry name" value="RVT_1"/>
    <property type="match status" value="1"/>
</dbReference>
<protein>
    <recommendedName>
        <fullName evidence="1">Reverse transcriptase domain-containing protein</fullName>
    </recommendedName>
</protein>
<comment type="caution">
    <text evidence="2">The sequence shown here is derived from an EMBL/GenBank/DDBJ whole genome shotgun (WGS) entry which is preliminary data.</text>
</comment>
<dbReference type="EMBL" id="BAAFJT010000040">
    <property type="protein sequence ID" value="GAB0204775.1"/>
    <property type="molecule type" value="Genomic_DNA"/>
</dbReference>
<gene>
    <name evidence="2" type="ORF">GRJ2_002943100</name>
</gene>
<evidence type="ECO:0000259" key="1">
    <source>
        <dbReference type="Pfam" id="PF00078"/>
    </source>
</evidence>
<name>A0ABC9Y3Z6_GRUJA</name>
<dbReference type="PANTHER" id="PTHR33332">
    <property type="entry name" value="REVERSE TRANSCRIPTASE DOMAIN-CONTAINING PROTEIN"/>
    <property type="match status" value="1"/>
</dbReference>
<accession>A0ABC9Y3Z6</accession>
<evidence type="ECO:0000313" key="3">
    <source>
        <dbReference type="Proteomes" id="UP001623348"/>
    </source>
</evidence>
<feature type="domain" description="Reverse transcriptase" evidence="1">
    <location>
        <begin position="6"/>
        <end position="111"/>
    </location>
</feature>
<dbReference type="Proteomes" id="UP001623348">
    <property type="component" value="Unassembled WGS sequence"/>
</dbReference>
<reference evidence="2 3" key="1">
    <citation type="submission" date="2024-06" db="EMBL/GenBank/DDBJ databases">
        <title>The draft genome of Grus japonensis, version 3.</title>
        <authorList>
            <person name="Nabeshima K."/>
            <person name="Suzuki S."/>
            <person name="Onuma M."/>
        </authorList>
    </citation>
    <scope>NUCLEOTIDE SEQUENCE [LARGE SCALE GENOMIC DNA]</scope>
    <source>
        <strain evidence="2 3">451A</strain>
    </source>
</reference>
<dbReference type="InterPro" id="IPR000477">
    <property type="entry name" value="RT_dom"/>
</dbReference>
<dbReference type="AlphaFoldDB" id="A0ABC9Y3Z6"/>
<proteinExistence type="predicted"/>
<evidence type="ECO:0000313" key="2">
    <source>
        <dbReference type="EMBL" id="GAB0204775.1"/>
    </source>
</evidence>
<sequence>MQTPYRTIWWIRNWLDHRIQRINVSMLKWIPVTSGIPQGLALVLALFNIFVGDMDSGIECTISKFADDTKLCGAVNTLEGRDAIQKDLGGLESWACANHMKFNKAKCKVLHMEDQTPIFIENLLKYGLDKQTVRWTENWLDDWAQKVVTSDMEFSWMPVTNDVPQGSILVPILFNFFFNDPDGRAEFALSKFSDDKIPEGVADPPEGCATIQRDLKKLEK</sequence>
<keyword evidence="3" id="KW-1185">Reference proteome</keyword>
<organism evidence="2 3">
    <name type="scientific">Grus japonensis</name>
    <name type="common">Japanese crane</name>
    <name type="synonym">Red-crowned crane</name>
    <dbReference type="NCBI Taxonomy" id="30415"/>
    <lineage>
        <taxon>Eukaryota</taxon>
        <taxon>Metazoa</taxon>
        <taxon>Chordata</taxon>
        <taxon>Craniata</taxon>
        <taxon>Vertebrata</taxon>
        <taxon>Euteleostomi</taxon>
        <taxon>Archelosauria</taxon>
        <taxon>Archosauria</taxon>
        <taxon>Dinosauria</taxon>
        <taxon>Saurischia</taxon>
        <taxon>Theropoda</taxon>
        <taxon>Coelurosauria</taxon>
        <taxon>Aves</taxon>
        <taxon>Neognathae</taxon>
        <taxon>Neoaves</taxon>
        <taxon>Gruiformes</taxon>
        <taxon>Gruidae</taxon>
        <taxon>Grus</taxon>
    </lineage>
</organism>